<dbReference type="InterPro" id="IPR047215">
    <property type="entry name" value="Galactose_mutarotase-like"/>
</dbReference>
<dbReference type="AlphaFoldDB" id="A0A425Y1V4"/>
<evidence type="ECO:0000256" key="8">
    <source>
        <dbReference type="PIRNR" id="PIRNR005096"/>
    </source>
</evidence>
<dbReference type="UniPathway" id="UPA00242"/>
<dbReference type="GO" id="GO:0004034">
    <property type="term" value="F:aldose 1-epimerase activity"/>
    <property type="evidence" value="ECO:0007669"/>
    <property type="project" value="UniProtKB-EC"/>
</dbReference>
<feature type="binding site" evidence="10">
    <location>
        <position position="242"/>
    </location>
    <ligand>
        <name>beta-D-galactose</name>
        <dbReference type="ChEBI" id="CHEBI:27667"/>
    </ligand>
</feature>
<accession>A0A425Y1V4</accession>
<comment type="pathway">
    <text evidence="2 8">Carbohydrate metabolism; hexose metabolism.</text>
</comment>
<keyword evidence="7 8" id="KW-0119">Carbohydrate metabolism</keyword>
<comment type="caution">
    <text evidence="12">The sequence shown here is derived from an EMBL/GenBank/DDBJ whole genome shotgun (WGS) entry which is preliminary data.</text>
</comment>
<gene>
    <name evidence="12" type="ORF">DWB61_09260</name>
</gene>
<dbReference type="InterPro" id="IPR015443">
    <property type="entry name" value="Aldose_1-epimerase"/>
</dbReference>
<sequence>MIQIQAFAHKDNHIKHFVLTNNNGICAKITNYGAILTSLTLPLESGEREIVLGFDSLKDYKNKSYLKDYPYFGAIIGRYANRINQGKVRIDGKTIQLPTNHGKHHLHGGYSGFDKRTWDAEIVGKSRLQLSLLSMDGDEDFPGNMKLTVIYELNDENELAIYYSATCDKTSPINLTSHTYFNFTGGEENILNHELQIDSDQILENNTELIPTGKYLDVKHTAFDFRAQKKINQDIKAVENYDNCFVLKTEGKTLKKVAEVYEEKSNISMEVSTDFPGLQLYTGMFINIEGHKKFGPFSGLALETQGYPDAPNQENFSHGFIHPGEVYQHQTRYKFHF</sequence>
<dbReference type="SUPFAM" id="SSF74650">
    <property type="entry name" value="Galactose mutarotase-like"/>
    <property type="match status" value="1"/>
</dbReference>
<keyword evidence="6 8" id="KW-0413">Isomerase</keyword>
<evidence type="ECO:0000256" key="10">
    <source>
        <dbReference type="PIRSR" id="PIRSR005096-2"/>
    </source>
</evidence>
<feature type="active site" description="Proton donor" evidence="9">
    <location>
        <position position="178"/>
    </location>
</feature>
<proteinExistence type="inferred from homology"/>
<feature type="binding site" evidence="11">
    <location>
        <begin position="178"/>
        <end position="180"/>
    </location>
    <ligand>
        <name>beta-D-galactose</name>
        <dbReference type="ChEBI" id="CHEBI:27667"/>
    </ligand>
</feature>
<dbReference type="GO" id="GO:0033499">
    <property type="term" value="P:galactose catabolic process via UDP-galactose, Leloir pathway"/>
    <property type="evidence" value="ECO:0007669"/>
    <property type="project" value="TreeGrafter"/>
</dbReference>
<dbReference type="Pfam" id="PF01263">
    <property type="entry name" value="Aldose_epim"/>
    <property type="match status" value="1"/>
</dbReference>
<evidence type="ECO:0000313" key="13">
    <source>
        <dbReference type="Proteomes" id="UP000285794"/>
    </source>
</evidence>
<evidence type="ECO:0000256" key="4">
    <source>
        <dbReference type="ARBA" id="ARBA00011245"/>
    </source>
</evidence>
<dbReference type="RefSeq" id="WP_125030611.1">
    <property type="nucleotide sequence ID" value="NZ_JAPXVP010000007.1"/>
</dbReference>
<evidence type="ECO:0000256" key="7">
    <source>
        <dbReference type="ARBA" id="ARBA00023277"/>
    </source>
</evidence>
<protein>
    <recommendedName>
        <fullName evidence="8">Aldose 1-epimerase</fullName>
        <ecNumber evidence="8">5.1.3.3</ecNumber>
    </recommendedName>
</protein>
<dbReference type="InterPro" id="IPR008183">
    <property type="entry name" value="Aldose_1/G6P_1-epimerase"/>
</dbReference>
<dbReference type="Proteomes" id="UP000285794">
    <property type="component" value="Unassembled WGS sequence"/>
</dbReference>
<dbReference type="PANTHER" id="PTHR10091:SF0">
    <property type="entry name" value="GALACTOSE MUTAROTASE"/>
    <property type="match status" value="1"/>
</dbReference>
<evidence type="ECO:0000256" key="5">
    <source>
        <dbReference type="ARBA" id="ARBA00022837"/>
    </source>
</evidence>
<dbReference type="NCBIfam" id="NF008277">
    <property type="entry name" value="PRK11055.1"/>
    <property type="match status" value="1"/>
</dbReference>
<dbReference type="PIRSF" id="PIRSF005096">
    <property type="entry name" value="GALM"/>
    <property type="match status" value="1"/>
</dbReference>
<dbReference type="Gene3D" id="2.70.98.10">
    <property type="match status" value="1"/>
</dbReference>
<dbReference type="InterPro" id="IPR011013">
    <property type="entry name" value="Gal_mutarotase_sf_dom"/>
</dbReference>
<evidence type="ECO:0000256" key="3">
    <source>
        <dbReference type="ARBA" id="ARBA00006206"/>
    </source>
</evidence>
<evidence type="ECO:0000256" key="2">
    <source>
        <dbReference type="ARBA" id="ARBA00005028"/>
    </source>
</evidence>
<dbReference type="EC" id="5.1.3.3" evidence="8"/>
<dbReference type="OrthoDB" id="9779408at2"/>
<dbReference type="CDD" id="cd09019">
    <property type="entry name" value="galactose_mutarotase_like"/>
    <property type="match status" value="1"/>
</dbReference>
<evidence type="ECO:0000256" key="6">
    <source>
        <dbReference type="ARBA" id="ARBA00023235"/>
    </source>
</evidence>
<evidence type="ECO:0000256" key="9">
    <source>
        <dbReference type="PIRSR" id="PIRSR005096-1"/>
    </source>
</evidence>
<organism evidence="12 13">
    <name type="scientific">Ancylomarina euxinus</name>
    <dbReference type="NCBI Taxonomy" id="2283627"/>
    <lineage>
        <taxon>Bacteria</taxon>
        <taxon>Pseudomonadati</taxon>
        <taxon>Bacteroidota</taxon>
        <taxon>Bacteroidia</taxon>
        <taxon>Marinilabiliales</taxon>
        <taxon>Marinifilaceae</taxon>
        <taxon>Ancylomarina</taxon>
    </lineage>
</organism>
<dbReference type="InterPro" id="IPR014718">
    <property type="entry name" value="GH-type_carb-bd"/>
</dbReference>
<dbReference type="GO" id="GO:0006006">
    <property type="term" value="P:glucose metabolic process"/>
    <property type="evidence" value="ECO:0007669"/>
    <property type="project" value="TreeGrafter"/>
</dbReference>
<keyword evidence="5" id="KW-0106">Calcium</keyword>
<evidence type="ECO:0000256" key="1">
    <source>
        <dbReference type="ARBA" id="ARBA00001913"/>
    </source>
</evidence>
<reference evidence="12 13" key="1">
    <citation type="submission" date="2018-07" db="EMBL/GenBank/DDBJ databases">
        <title>Draft genome sequence of Ancylomarina sp. M1P.</title>
        <authorList>
            <person name="Yadav S."/>
            <person name="Villanueva L."/>
            <person name="Damste J.S.S."/>
        </authorList>
    </citation>
    <scope>NUCLEOTIDE SEQUENCE [LARGE SCALE GENOMIC DNA]</scope>
    <source>
        <strain evidence="12 13">M1P</strain>
    </source>
</reference>
<comment type="cofactor">
    <cofactor evidence="1">
        <name>Ca(2+)</name>
        <dbReference type="ChEBI" id="CHEBI:29108"/>
    </cofactor>
</comment>
<feature type="binding site" evidence="11">
    <location>
        <begin position="81"/>
        <end position="82"/>
    </location>
    <ligand>
        <name>beta-D-galactose</name>
        <dbReference type="ChEBI" id="CHEBI:27667"/>
    </ligand>
</feature>
<comment type="subunit">
    <text evidence="4">Monomer.</text>
</comment>
<feature type="active site" description="Proton acceptor" evidence="9">
    <location>
        <position position="303"/>
    </location>
</feature>
<comment type="catalytic activity">
    <reaction evidence="8">
        <text>alpha-D-glucose = beta-D-glucose</text>
        <dbReference type="Rhea" id="RHEA:10264"/>
        <dbReference type="ChEBI" id="CHEBI:15903"/>
        <dbReference type="ChEBI" id="CHEBI:17925"/>
        <dbReference type="EC" id="5.1.3.3"/>
    </reaction>
</comment>
<dbReference type="GO" id="GO:0030246">
    <property type="term" value="F:carbohydrate binding"/>
    <property type="evidence" value="ECO:0007669"/>
    <property type="project" value="InterPro"/>
</dbReference>
<evidence type="ECO:0000256" key="11">
    <source>
        <dbReference type="PIRSR" id="PIRSR005096-3"/>
    </source>
</evidence>
<keyword evidence="13" id="KW-1185">Reference proteome</keyword>
<comment type="similarity">
    <text evidence="3 8">Belongs to the aldose epimerase family.</text>
</comment>
<name>A0A425Y1V4_9BACT</name>
<dbReference type="EMBL" id="QQWG01000007">
    <property type="protein sequence ID" value="RRG21925.1"/>
    <property type="molecule type" value="Genomic_DNA"/>
</dbReference>
<evidence type="ECO:0000313" key="12">
    <source>
        <dbReference type="EMBL" id="RRG21925.1"/>
    </source>
</evidence>
<dbReference type="PANTHER" id="PTHR10091">
    <property type="entry name" value="ALDOSE-1-EPIMERASE"/>
    <property type="match status" value="1"/>
</dbReference>